<organism evidence="1">
    <name type="scientific">Spodoptera frugiperda</name>
    <name type="common">Fall armyworm</name>
    <dbReference type="NCBI Taxonomy" id="7108"/>
    <lineage>
        <taxon>Eukaryota</taxon>
        <taxon>Metazoa</taxon>
        <taxon>Ecdysozoa</taxon>
        <taxon>Arthropoda</taxon>
        <taxon>Hexapoda</taxon>
        <taxon>Insecta</taxon>
        <taxon>Pterygota</taxon>
        <taxon>Neoptera</taxon>
        <taxon>Endopterygota</taxon>
        <taxon>Lepidoptera</taxon>
        <taxon>Glossata</taxon>
        <taxon>Ditrysia</taxon>
        <taxon>Noctuoidea</taxon>
        <taxon>Noctuidae</taxon>
        <taxon>Amphipyrinae</taxon>
        <taxon>Spodoptera</taxon>
    </lineage>
</organism>
<evidence type="ECO:0000313" key="1">
    <source>
        <dbReference type="EMBL" id="SOQ47200.1"/>
    </source>
</evidence>
<sequence>MEVLENAGVVKIVKMAEIQVTKGKRPQAGSVRIVRIPYDVIITHRRALLMMRSVRCRSVDAVIHFLEPSLDVLLQLRHLDLWQLKAGTCSVCGSVRMVTSVFEPDVDACVAKGAMRGACVANC</sequence>
<name>A0A2H1W285_SPOFR</name>
<dbReference type="AlphaFoldDB" id="A0A2H1W285"/>
<gene>
    <name evidence="1" type="ORF">SFRICE_001100</name>
</gene>
<reference evidence="1" key="1">
    <citation type="submission" date="2016-07" db="EMBL/GenBank/DDBJ databases">
        <authorList>
            <person name="Bretaudeau A."/>
        </authorList>
    </citation>
    <scope>NUCLEOTIDE SEQUENCE</scope>
    <source>
        <strain evidence="1">Rice</strain>
        <tissue evidence="1">Whole body</tissue>
    </source>
</reference>
<dbReference type="EMBL" id="ODYU01005870">
    <property type="protein sequence ID" value="SOQ47200.1"/>
    <property type="molecule type" value="Genomic_DNA"/>
</dbReference>
<proteinExistence type="predicted"/>
<accession>A0A2H1W285</accession>
<protein>
    <submittedName>
        <fullName evidence="1">SFRICE_001100</fullName>
    </submittedName>
</protein>